<gene>
    <name evidence="2" type="ORF">E2C01_073813</name>
</gene>
<proteinExistence type="predicted"/>
<evidence type="ECO:0000313" key="2">
    <source>
        <dbReference type="EMBL" id="MPC79295.1"/>
    </source>
</evidence>
<evidence type="ECO:0000313" key="3">
    <source>
        <dbReference type="Proteomes" id="UP000324222"/>
    </source>
</evidence>
<sequence>MNGACYHQKGRVRANIYSLHLGNPEDKLRLRAGVGRKRGTAGQASLLVDAGVGMVILNSWICFLQPLIYIRRLPDSVSGWVGVWVSLLQPQET</sequence>
<dbReference type="AlphaFoldDB" id="A0A5B7IAQ1"/>
<keyword evidence="1" id="KW-1133">Transmembrane helix</keyword>
<keyword evidence="1" id="KW-0472">Membrane</keyword>
<keyword evidence="1" id="KW-0812">Transmembrane</keyword>
<keyword evidence="3" id="KW-1185">Reference proteome</keyword>
<name>A0A5B7IAQ1_PORTR</name>
<dbReference type="EMBL" id="VSRR010050745">
    <property type="protein sequence ID" value="MPC79295.1"/>
    <property type="molecule type" value="Genomic_DNA"/>
</dbReference>
<reference evidence="2 3" key="1">
    <citation type="submission" date="2019-05" db="EMBL/GenBank/DDBJ databases">
        <title>Another draft genome of Portunus trituberculatus and its Hox gene families provides insights of decapod evolution.</title>
        <authorList>
            <person name="Jeong J.-H."/>
            <person name="Song I."/>
            <person name="Kim S."/>
            <person name="Choi T."/>
            <person name="Kim D."/>
            <person name="Ryu S."/>
            <person name="Kim W."/>
        </authorList>
    </citation>
    <scope>NUCLEOTIDE SEQUENCE [LARGE SCALE GENOMIC DNA]</scope>
    <source>
        <tissue evidence="2">Muscle</tissue>
    </source>
</reference>
<evidence type="ECO:0000256" key="1">
    <source>
        <dbReference type="SAM" id="Phobius"/>
    </source>
</evidence>
<dbReference type="Proteomes" id="UP000324222">
    <property type="component" value="Unassembled WGS sequence"/>
</dbReference>
<comment type="caution">
    <text evidence="2">The sequence shown here is derived from an EMBL/GenBank/DDBJ whole genome shotgun (WGS) entry which is preliminary data.</text>
</comment>
<organism evidence="2 3">
    <name type="scientific">Portunus trituberculatus</name>
    <name type="common">Swimming crab</name>
    <name type="synonym">Neptunus trituberculatus</name>
    <dbReference type="NCBI Taxonomy" id="210409"/>
    <lineage>
        <taxon>Eukaryota</taxon>
        <taxon>Metazoa</taxon>
        <taxon>Ecdysozoa</taxon>
        <taxon>Arthropoda</taxon>
        <taxon>Crustacea</taxon>
        <taxon>Multicrustacea</taxon>
        <taxon>Malacostraca</taxon>
        <taxon>Eumalacostraca</taxon>
        <taxon>Eucarida</taxon>
        <taxon>Decapoda</taxon>
        <taxon>Pleocyemata</taxon>
        <taxon>Brachyura</taxon>
        <taxon>Eubrachyura</taxon>
        <taxon>Portunoidea</taxon>
        <taxon>Portunidae</taxon>
        <taxon>Portuninae</taxon>
        <taxon>Portunus</taxon>
    </lineage>
</organism>
<accession>A0A5B7IAQ1</accession>
<feature type="transmembrane region" description="Helical" evidence="1">
    <location>
        <begin position="46"/>
        <end position="70"/>
    </location>
</feature>
<protein>
    <submittedName>
        <fullName evidence="2">Uncharacterized protein</fullName>
    </submittedName>
</protein>